<proteinExistence type="predicted"/>
<gene>
    <name evidence="2" type="ORF">GPUH_LOCUS23647</name>
</gene>
<protein>
    <submittedName>
        <fullName evidence="2 4">Uncharacterized protein</fullName>
    </submittedName>
</protein>
<feature type="compositionally biased region" description="Pro residues" evidence="1">
    <location>
        <begin position="9"/>
        <end position="20"/>
    </location>
</feature>
<reference evidence="4" key="1">
    <citation type="submission" date="2016-06" db="UniProtKB">
        <authorList>
            <consortium name="WormBaseParasite"/>
        </authorList>
    </citation>
    <scope>IDENTIFICATION</scope>
</reference>
<dbReference type="WBParaSite" id="GPUH_0002367801-mRNA-1">
    <property type="protein sequence ID" value="GPUH_0002367801-mRNA-1"/>
    <property type="gene ID" value="GPUH_0002367801"/>
</dbReference>
<evidence type="ECO:0000313" key="3">
    <source>
        <dbReference type="Proteomes" id="UP000271098"/>
    </source>
</evidence>
<evidence type="ECO:0000313" key="2">
    <source>
        <dbReference type="EMBL" id="VDN41760.1"/>
    </source>
</evidence>
<feature type="region of interest" description="Disordered" evidence="1">
    <location>
        <begin position="1"/>
        <end position="55"/>
    </location>
</feature>
<keyword evidence="3" id="KW-1185">Reference proteome</keyword>
<evidence type="ECO:0000313" key="4">
    <source>
        <dbReference type="WBParaSite" id="GPUH_0002367801-mRNA-1"/>
    </source>
</evidence>
<dbReference type="Proteomes" id="UP000271098">
    <property type="component" value="Unassembled WGS sequence"/>
</dbReference>
<sequence length="55" mass="5825">MTALDLPTGVPPPVPSVPPPDDIEDGVESNLERSRWSSCTDSSGFMGINKPINSI</sequence>
<name>A0A183ERQ7_9BILA</name>
<reference evidence="2 3" key="2">
    <citation type="submission" date="2018-11" db="EMBL/GenBank/DDBJ databases">
        <authorList>
            <consortium name="Pathogen Informatics"/>
        </authorList>
    </citation>
    <scope>NUCLEOTIDE SEQUENCE [LARGE SCALE GENOMIC DNA]</scope>
</reference>
<evidence type="ECO:0000256" key="1">
    <source>
        <dbReference type="SAM" id="MobiDB-lite"/>
    </source>
</evidence>
<dbReference type="EMBL" id="UYRT01098482">
    <property type="protein sequence ID" value="VDN41760.1"/>
    <property type="molecule type" value="Genomic_DNA"/>
</dbReference>
<accession>A0A183ERQ7</accession>
<dbReference type="AlphaFoldDB" id="A0A183ERQ7"/>
<organism evidence="4">
    <name type="scientific">Gongylonema pulchrum</name>
    <dbReference type="NCBI Taxonomy" id="637853"/>
    <lineage>
        <taxon>Eukaryota</taxon>
        <taxon>Metazoa</taxon>
        <taxon>Ecdysozoa</taxon>
        <taxon>Nematoda</taxon>
        <taxon>Chromadorea</taxon>
        <taxon>Rhabditida</taxon>
        <taxon>Spirurina</taxon>
        <taxon>Spiruromorpha</taxon>
        <taxon>Spiruroidea</taxon>
        <taxon>Gongylonematidae</taxon>
        <taxon>Gongylonema</taxon>
    </lineage>
</organism>